<accession>A0A8T2BUG4</accession>
<evidence type="ECO:0000256" key="8">
    <source>
        <dbReference type="PROSITE-ProRule" id="PRU10052"/>
    </source>
</evidence>
<evidence type="ECO:0000256" key="4">
    <source>
        <dbReference type="ARBA" id="ARBA00022525"/>
    </source>
</evidence>
<keyword evidence="10" id="KW-0732">Signal</keyword>
<dbReference type="EMBL" id="JAEFBJ010000007">
    <property type="protein sequence ID" value="KAG7590574.1"/>
    <property type="molecule type" value="Genomic_DNA"/>
</dbReference>
<dbReference type="OrthoDB" id="187139at2759"/>
<dbReference type="GO" id="GO:0005975">
    <property type="term" value="P:carbohydrate metabolic process"/>
    <property type="evidence" value="ECO:0007669"/>
    <property type="project" value="InterPro"/>
</dbReference>
<evidence type="ECO:0000313" key="12">
    <source>
        <dbReference type="Proteomes" id="UP000694251"/>
    </source>
</evidence>
<keyword evidence="3" id="KW-0134">Cell wall</keyword>
<reference evidence="11 12" key="1">
    <citation type="submission" date="2020-12" db="EMBL/GenBank/DDBJ databases">
        <title>Concerted genomic and epigenomic changes stabilize Arabidopsis allopolyploids.</title>
        <authorList>
            <person name="Chen Z."/>
        </authorList>
    </citation>
    <scope>NUCLEOTIDE SEQUENCE [LARGE SCALE GENOMIC DNA]</scope>
    <source>
        <strain evidence="11">As9502</strain>
        <tissue evidence="11">Leaf</tissue>
    </source>
</reference>
<evidence type="ECO:0000256" key="1">
    <source>
        <dbReference type="ARBA" id="ARBA00004191"/>
    </source>
</evidence>
<evidence type="ECO:0000256" key="6">
    <source>
        <dbReference type="ARBA" id="ARBA00023295"/>
    </source>
</evidence>
<dbReference type="PANTHER" id="PTHR31375">
    <property type="match status" value="1"/>
</dbReference>
<dbReference type="Pfam" id="PF00295">
    <property type="entry name" value="Glyco_hydro_28"/>
    <property type="match status" value="1"/>
</dbReference>
<feature type="active site" evidence="8">
    <location>
        <position position="249"/>
    </location>
</feature>
<name>A0A8T2BUG4_ARASU</name>
<evidence type="ECO:0000256" key="5">
    <source>
        <dbReference type="ARBA" id="ARBA00022801"/>
    </source>
</evidence>
<dbReference type="Proteomes" id="UP000694251">
    <property type="component" value="Chromosome 7"/>
</dbReference>
<dbReference type="InterPro" id="IPR000743">
    <property type="entry name" value="Glyco_hydro_28"/>
</dbReference>
<comment type="similarity">
    <text evidence="2 9">Belongs to the glycosyl hydrolase 28 family.</text>
</comment>
<keyword evidence="6 9" id="KW-0326">Glycosidase</keyword>
<keyword evidence="4" id="KW-0964">Secreted</keyword>
<protein>
    <submittedName>
        <fullName evidence="11">Pectin lyase fold/virulence factor</fullName>
    </submittedName>
</protein>
<comment type="caution">
    <text evidence="11">The sequence shown here is derived from an EMBL/GenBank/DDBJ whole genome shotgun (WGS) entry which is preliminary data.</text>
</comment>
<dbReference type="GO" id="GO:0016829">
    <property type="term" value="F:lyase activity"/>
    <property type="evidence" value="ECO:0007669"/>
    <property type="project" value="UniProtKB-KW"/>
</dbReference>
<dbReference type="GO" id="GO:0071555">
    <property type="term" value="P:cell wall organization"/>
    <property type="evidence" value="ECO:0007669"/>
    <property type="project" value="UniProtKB-KW"/>
</dbReference>
<organism evidence="11 12">
    <name type="scientific">Arabidopsis suecica</name>
    <name type="common">Swedish thale-cress</name>
    <name type="synonym">Cardaminopsis suecica</name>
    <dbReference type="NCBI Taxonomy" id="45249"/>
    <lineage>
        <taxon>Eukaryota</taxon>
        <taxon>Viridiplantae</taxon>
        <taxon>Streptophyta</taxon>
        <taxon>Embryophyta</taxon>
        <taxon>Tracheophyta</taxon>
        <taxon>Spermatophyta</taxon>
        <taxon>Magnoliopsida</taxon>
        <taxon>eudicotyledons</taxon>
        <taxon>Gunneridae</taxon>
        <taxon>Pentapetalae</taxon>
        <taxon>rosids</taxon>
        <taxon>malvids</taxon>
        <taxon>Brassicales</taxon>
        <taxon>Brassicaceae</taxon>
        <taxon>Camelineae</taxon>
        <taxon>Arabidopsis</taxon>
    </lineage>
</organism>
<evidence type="ECO:0000313" key="11">
    <source>
        <dbReference type="EMBL" id="KAG7590575.1"/>
    </source>
</evidence>
<keyword evidence="7" id="KW-0961">Cell wall biogenesis/degradation</keyword>
<evidence type="ECO:0000256" key="10">
    <source>
        <dbReference type="SAM" id="SignalP"/>
    </source>
</evidence>
<evidence type="ECO:0000256" key="9">
    <source>
        <dbReference type="RuleBase" id="RU361169"/>
    </source>
</evidence>
<dbReference type="AlphaFoldDB" id="A0A8T2BUG4"/>
<comment type="subcellular location">
    <subcellularLocation>
        <location evidence="1">Secreted</location>
        <location evidence="1">Cell wall</location>
    </subcellularLocation>
</comment>
<dbReference type="GO" id="GO:0004650">
    <property type="term" value="F:polygalacturonase activity"/>
    <property type="evidence" value="ECO:0007669"/>
    <property type="project" value="InterPro"/>
</dbReference>
<keyword evidence="5 9" id="KW-0378">Hydrolase</keyword>
<dbReference type="PROSITE" id="PS00502">
    <property type="entry name" value="POLYGALACTURONASE"/>
    <property type="match status" value="1"/>
</dbReference>
<dbReference type="FunFam" id="2.160.20.10:FF:000004">
    <property type="entry name" value="Pectin lyase-like superfamily protein"/>
    <property type="match status" value="1"/>
</dbReference>
<sequence>MVSIISGFKLILFIAAVASIISAATSATLAGRKVFDVRSYGARGDGKTDNAIAFTKAWKEACQWKGYPRVYIPFGTFYIGAVTFTGPCKSRISFIIKGTLLAPKDPNAIKQDTWIIFRYVDYLTVSGGGILDGQGSYSWPLNNCRKTLYCRALPMNMGFQFVRFSRLSRIKSINSKMGHFNFFAVQYFDITRVRIMAPGDSPNTDGIKIGSSNHMKIHHVDIGTGDDCIAILSGTTNLDIYNVKCGPGHGISVGSLGKFKGEKSVQGLKVRDSIFNGTSNGVRIKTWASSGSPNLVSNFLYKNLQMINVENPINIDQRYCPNPPCSVKSFSQIQIKDVKFNNIWGTSTNKVAVKLQCSKNVPCKNVELFNVNLVHRGRDGPAISLCENVAGWTRGKISPPSCIQLLSLSWCIASPTTARGHNSHRSPVTVTVKVSAASSTTTISLKNHMDSETSTSIFKLHQYNVEQGLNSSPFTTPSPHRCLHCFFQKISTSTWMHLKPSFSKAPSFHHHITCITNNFTKPWLVVPSRLLLSHSKLRPRWS</sequence>
<dbReference type="EMBL" id="JAEFBJ010000007">
    <property type="protein sequence ID" value="KAG7590575.1"/>
    <property type="molecule type" value="Genomic_DNA"/>
</dbReference>
<feature type="chain" id="PRO_5044693633" evidence="10">
    <location>
        <begin position="27"/>
        <end position="542"/>
    </location>
</feature>
<keyword evidence="12" id="KW-1185">Reference proteome</keyword>
<keyword evidence="11" id="KW-0456">Lyase</keyword>
<proteinExistence type="inferred from homology"/>
<evidence type="ECO:0000256" key="7">
    <source>
        <dbReference type="ARBA" id="ARBA00023316"/>
    </source>
</evidence>
<gene>
    <name evidence="11" type="ORF">ISN44_As07g027260</name>
</gene>
<evidence type="ECO:0000256" key="2">
    <source>
        <dbReference type="ARBA" id="ARBA00008834"/>
    </source>
</evidence>
<feature type="signal peptide" evidence="10">
    <location>
        <begin position="1"/>
        <end position="26"/>
    </location>
</feature>
<evidence type="ECO:0000256" key="3">
    <source>
        <dbReference type="ARBA" id="ARBA00022512"/>
    </source>
</evidence>